<protein>
    <submittedName>
        <fullName evidence="3">Aminoglycoside phosphotransferase family protein</fullName>
    </submittedName>
</protein>
<gene>
    <name evidence="3" type="ORF">OVY01_02565</name>
</gene>
<evidence type="ECO:0000256" key="1">
    <source>
        <dbReference type="SAM" id="MobiDB-lite"/>
    </source>
</evidence>
<feature type="domain" description="Aminoglycoside phosphotransferase" evidence="2">
    <location>
        <begin position="123"/>
        <end position="299"/>
    </location>
</feature>
<dbReference type="EMBL" id="JAPMXC010000001">
    <property type="protein sequence ID" value="MCY0386147.1"/>
    <property type="molecule type" value="Genomic_DNA"/>
</dbReference>
<dbReference type="InterPro" id="IPR011009">
    <property type="entry name" value="Kinase-like_dom_sf"/>
</dbReference>
<dbReference type="Proteomes" id="UP001082899">
    <property type="component" value="Unassembled WGS sequence"/>
</dbReference>
<name>A0ABT3ZIF8_9BURK</name>
<feature type="region of interest" description="Disordered" evidence="1">
    <location>
        <begin position="1"/>
        <end position="35"/>
    </location>
</feature>
<evidence type="ECO:0000313" key="3">
    <source>
        <dbReference type="EMBL" id="MCY0386147.1"/>
    </source>
</evidence>
<dbReference type="RefSeq" id="WP_267845411.1">
    <property type="nucleotide sequence ID" value="NZ_JAPMXC010000001.1"/>
</dbReference>
<sequence length="356" mass="38593">MAIDPQRSGCRAAQGDAAGATDAAPNLDTAGGAIPDSTLDSTPAAIVRAALRDAGLATYPACMPGPETVASPMRLAAEWQGFFLGDDADASLRYAKVLRPEMRELVDFETSARASRCAGETAASPRVVLADAARGVLVFEALAPARWRWARIDDLTDPVRLAALWHAKRAVHAGPRPACERSPHADMERLSALCARDGIVLPADAATIGAQLRRACAALRRTQGPAVPLHGDGVASNVMIDAAGQLQLIDFDRGGLGDPWYDVGIALNELYQFEDEWRHGVVLWQGRCDDADYARCRLYALVDDWIWTLSALWLSACGSPAIDFMKLAQWTLLRCRQSLNEGQLDLWLQHLEPERT</sequence>
<keyword evidence="4" id="KW-1185">Reference proteome</keyword>
<comment type="caution">
    <text evidence="3">The sequence shown here is derived from an EMBL/GenBank/DDBJ whole genome shotgun (WGS) entry which is preliminary data.</text>
</comment>
<feature type="compositionally biased region" description="Low complexity" evidence="1">
    <location>
        <begin position="12"/>
        <end position="24"/>
    </location>
</feature>
<evidence type="ECO:0000259" key="2">
    <source>
        <dbReference type="Pfam" id="PF01636"/>
    </source>
</evidence>
<proteinExistence type="predicted"/>
<dbReference type="InterPro" id="IPR002575">
    <property type="entry name" value="Aminoglycoside_PTrfase"/>
</dbReference>
<evidence type="ECO:0000313" key="4">
    <source>
        <dbReference type="Proteomes" id="UP001082899"/>
    </source>
</evidence>
<accession>A0ABT3ZIF8</accession>
<dbReference type="Pfam" id="PF01636">
    <property type="entry name" value="APH"/>
    <property type="match status" value="1"/>
</dbReference>
<dbReference type="SUPFAM" id="SSF56112">
    <property type="entry name" value="Protein kinase-like (PK-like)"/>
    <property type="match status" value="1"/>
</dbReference>
<organism evidence="3 4">
    <name type="scientific">Robbsia betulipollinis</name>
    <dbReference type="NCBI Taxonomy" id="2981849"/>
    <lineage>
        <taxon>Bacteria</taxon>
        <taxon>Pseudomonadati</taxon>
        <taxon>Pseudomonadota</taxon>
        <taxon>Betaproteobacteria</taxon>
        <taxon>Burkholderiales</taxon>
        <taxon>Burkholderiaceae</taxon>
        <taxon>Robbsia</taxon>
    </lineage>
</organism>
<reference evidence="3" key="1">
    <citation type="submission" date="2022-11" db="EMBL/GenBank/DDBJ databases">
        <title>Robbsia betulipollinis sp. nov., isolated from pollen of birch (Betula pendula).</title>
        <authorList>
            <person name="Shi H."/>
            <person name="Ambika Manirajan B."/>
            <person name="Ratering S."/>
            <person name="Geissler-Plaum R."/>
            <person name="Schnell S."/>
        </authorList>
    </citation>
    <scope>NUCLEOTIDE SEQUENCE</scope>
    <source>
        <strain evidence="3">Bb-Pol-6</strain>
    </source>
</reference>
<dbReference type="Gene3D" id="3.90.1200.10">
    <property type="match status" value="1"/>
</dbReference>